<feature type="transmembrane region" description="Helical" evidence="6">
    <location>
        <begin position="115"/>
        <end position="133"/>
    </location>
</feature>
<evidence type="ECO:0000313" key="8">
    <source>
        <dbReference type="EMBL" id="SDL25044.1"/>
    </source>
</evidence>
<dbReference type="InterPro" id="IPR015414">
    <property type="entry name" value="TMEM64"/>
</dbReference>
<evidence type="ECO:0000256" key="6">
    <source>
        <dbReference type="RuleBase" id="RU366058"/>
    </source>
</evidence>
<dbReference type="InterPro" id="IPR032816">
    <property type="entry name" value="VTT_dom"/>
</dbReference>
<accession>A0A1G9IJM4</accession>
<evidence type="ECO:0000256" key="1">
    <source>
        <dbReference type="ARBA" id="ARBA00004651"/>
    </source>
</evidence>
<feature type="transmembrane region" description="Helical" evidence="6">
    <location>
        <begin position="145"/>
        <end position="165"/>
    </location>
</feature>
<reference evidence="8 9" key="1">
    <citation type="submission" date="2016-10" db="EMBL/GenBank/DDBJ databases">
        <authorList>
            <person name="de Groot N.N."/>
        </authorList>
    </citation>
    <scope>NUCLEOTIDE SEQUENCE [LARGE SCALE GENOMIC DNA]</scope>
    <source>
        <strain evidence="8 9">DSM 18346</strain>
    </source>
</reference>
<evidence type="ECO:0000256" key="2">
    <source>
        <dbReference type="ARBA" id="ARBA00022475"/>
    </source>
</evidence>
<dbReference type="OrthoDB" id="371137at2"/>
<dbReference type="STRING" id="393762.SAMN05660472_02884"/>
<evidence type="ECO:0000256" key="4">
    <source>
        <dbReference type="ARBA" id="ARBA00022989"/>
    </source>
</evidence>
<protein>
    <recommendedName>
        <fullName evidence="6">TVP38/TMEM64 family membrane protein</fullName>
    </recommendedName>
</protein>
<organism evidence="8 9">
    <name type="scientific">Natronincola ferrireducens</name>
    <dbReference type="NCBI Taxonomy" id="393762"/>
    <lineage>
        <taxon>Bacteria</taxon>
        <taxon>Bacillati</taxon>
        <taxon>Bacillota</taxon>
        <taxon>Clostridia</taxon>
        <taxon>Peptostreptococcales</taxon>
        <taxon>Natronincolaceae</taxon>
        <taxon>Natronincola</taxon>
    </lineage>
</organism>
<feature type="domain" description="VTT" evidence="7">
    <location>
        <begin position="19"/>
        <end position="135"/>
    </location>
</feature>
<comment type="similarity">
    <text evidence="6">Belongs to the TVP38/TMEM64 family.</text>
</comment>
<comment type="subcellular location">
    <subcellularLocation>
        <location evidence="1 6">Cell membrane</location>
        <topology evidence="1 6">Multi-pass membrane protein</topology>
    </subcellularLocation>
</comment>
<keyword evidence="4 6" id="KW-1133">Transmembrane helix</keyword>
<comment type="caution">
    <text evidence="6">Lacks conserved residue(s) required for the propagation of feature annotation.</text>
</comment>
<proteinExistence type="inferred from homology"/>
<dbReference type="RefSeq" id="WP_090554862.1">
    <property type="nucleotide sequence ID" value="NZ_FNFP01000011.1"/>
</dbReference>
<keyword evidence="5 6" id="KW-0472">Membrane</keyword>
<keyword evidence="9" id="KW-1185">Reference proteome</keyword>
<sequence length="180" mass="20416">MDLIYFFICFAQPIILFTPEMVTITAGSLTLGAFKGFMIGYFGILMGIVTMYFMGRFAQQRIVRHIGKEELFNKYTRLVEKNGDVIIGVLFILPILPDNIICAGAGISKVSLKRFIFIAAISKLITTFLYAYSVELANVFSISKLQLILSKLLIMTLIVLVNQFIKKKEPRKMKQLHDMS</sequence>
<dbReference type="EMBL" id="FNFP01000011">
    <property type="protein sequence ID" value="SDL25044.1"/>
    <property type="molecule type" value="Genomic_DNA"/>
</dbReference>
<dbReference type="PANTHER" id="PTHR12677:SF59">
    <property type="entry name" value="GOLGI APPARATUS MEMBRANE PROTEIN TVP38-RELATED"/>
    <property type="match status" value="1"/>
</dbReference>
<keyword evidence="3 6" id="KW-0812">Transmembrane</keyword>
<dbReference type="Proteomes" id="UP000198718">
    <property type="component" value="Unassembled WGS sequence"/>
</dbReference>
<gene>
    <name evidence="8" type="ORF">SAMN05660472_02884</name>
</gene>
<evidence type="ECO:0000313" key="9">
    <source>
        <dbReference type="Proteomes" id="UP000198718"/>
    </source>
</evidence>
<evidence type="ECO:0000256" key="5">
    <source>
        <dbReference type="ARBA" id="ARBA00023136"/>
    </source>
</evidence>
<dbReference type="AlphaFoldDB" id="A0A1G9IJM4"/>
<keyword evidence="2 6" id="KW-1003">Cell membrane</keyword>
<dbReference type="GO" id="GO:0005886">
    <property type="term" value="C:plasma membrane"/>
    <property type="evidence" value="ECO:0007669"/>
    <property type="project" value="UniProtKB-SubCell"/>
</dbReference>
<dbReference type="PANTHER" id="PTHR12677">
    <property type="entry name" value="GOLGI APPARATUS MEMBRANE PROTEIN TVP38-RELATED"/>
    <property type="match status" value="1"/>
</dbReference>
<dbReference type="Pfam" id="PF09335">
    <property type="entry name" value="VTT_dom"/>
    <property type="match status" value="1"/>
</dbReference>
<evidence type="ECO:0000259" key="7">
    <source>
        <dbReference type="Pfam" id="PF09335"/>
    </source>
</evidence>
<feature type="transmembrane region" description="Helical" evidence="6">
    <location>
        <begin position="36"/>
        <end position="55"/>
    </location>
</feature>
<evidence type="ECO:0000256" key="3">
    <source>
        <dbReference type="ARBA" id="ARBA00022692"/>
    </source>
</evidence>
<name>A0A1G9IJM4_9FIRM</name>